<dbReference type="AlphaFoldDB" id="F0EL60"/>
<organism evidence="1 2">
    <name type="scientific">Enterococcus casseliflavus ATCC 12755</name>
    <dbReference type="NCBI Taxonomy" id="888066"/>
    <lineage>
        <taxon>Bacteria</taxon>
        <taxon>Bacillati</taxon>
        <taxon>Bacillota</taxon>
        <taxon>Bacilli</taxon>
        <taxon>Lactobacillales</taxon>
        <taxon>Enterococcaceae</taxon>
        <taxon>Enterococcus</taxon>
    </lineage>
</organism>
<proteinExistence type="predicted"/>
<name>F0EL60_ENTCA</name>
<dbReference type="Proteomes" id="UP000004835">
    <property type="component" value="Unassembled WGS sequence"/>
</dbReference>
<protein>
    <submittedName>
        <fullName evidence="1">Uncharacterized protein</fullName>
    </submittedName>
</protein>
<evidence type="ECO:0000313" key="2">
    <source>
        <dbReference type="Proteomes" id="UP000004835"/>
    </source>
</evidence>
<sequence>MRNSVRKADLFELNDRRKSFLIKMDKKGLFFAENVLLIQKEGCVIGAMVQ</sequence>
<accession>F0EL60</accession>
<evidence type="ECO:0000313" key="1">
    <source>
        <dbReference type="EMBL" id="EGC69160.1"/>
    </source>
</evidence>
<dbReference type="HOGENOM" id="CLU_3117425_0_0_9"/>
<reference evidence="1 2" key="1">
    <citation type="submission" date="2011-01" db="EMBL/GenBank/DDBJ databases">
        <authorList>
            <person name="Muzny D."/>
            <person name="Qin X."/>
            <person name="Deng J."/>
            <person name="Jiang H."/>
            <person name="Liu Y."/>
            <person name="Qu J."/>
            <person name="Song X.-Z."/>
            <person name="Zhang L."/>
            <person name="Thornton R."/>
            <person name="Coyle M."/>
            <person name="Francisco L."/>
            <person name="Jackson L."/>
            <person name="Javaid M."/>
            <person name="Korchina V."/>
            <person name="Kovar C."/>
            <person name="Mata R."/>
            <person name="Mathew T."/>
            <person name="Ngo R."/>
            <person name="Nguyen L."/>
            <person name="Nguyen N."/>
            <person name="Okwuonu G."/>
            <person name="Ongeri F."/>
            <person name="Pham C."/>
            <person name="Simmons D."/>
            <person name="Wilczek-Boney K."/>
            <person name="Hale W."/>
            <person name="Jakkamsetti A."/>
            <person name="Pham P."/>
            <person name="Ruth R."/>
            <person name="San Lucas F."/>
            <person name="Warren J."/>
            <person name="Zhang J."/>
            <person name="Zhao Z."/>
            <person name="Zhou C."/>
            <person name="Zhu D."/>
            <person name="Lee S."/>
            <person name="Bess C."/>
            <person name="Blankenburg K."/>
            <person name="Forbes L."/>
            <person name="Fu Q."/>
            <person name="Gubbala S."/>
            <person name="Hirani K."/>
            <person name="Jayaseelan J.C."/>
            <person name="Lara F."/>
            <person name="Munidasa M."/>
            <person name="Palculict T."/>
            <person name="Patil S."/>
            <person name="Pu L.-L."/>
            <person name="Saada N."/>
            <person name="Tang L."/>
            <person name="Weissenberger G."/>
            <person name="Zhu Y."/>
            <person name="Hemphill L."/>
            <person name="Shang Y."/>
            <person name="Youmans B."/>
            <person name="Ayvaz T."/>
            <person name="Ross M."/>
            <person name="Santibanez J."/>
            <person name="Aqrawi P."/>
            <person name="Gross S."/>
            <person name="Joshi V."/>
            <person name="Fowler G."/>
            <person name="Nazareth L."/>
            <person name="Reid J."/>
            <person name="Worley K."/>
            <person name="Petrosino J."/>
            <person name="Highlander S."/>
            <person name="Gibbs R."/>
        </authorList>
    </citation>
    <scope>NUCLEOTIDE SEQUENCE [LARGE SCALE GENOMIC DNA]</scope>
    <source>
        <strain evidence="1 2">ATCC 12755</strain>
    </source>
</reference>
<comment type="caution">
    <text evidence="1">The sequence shown here is derived from an EMBL/GenBank/DDBJ whole genome shotgun (WGS) entry which is preliminary data.</text>
</comment>
<gene>
    <name evidence="1" type="ORF">HMPREF9087_2152</name>
</gene>
<dbReference type="EMBL" id="AEWT01000018">
    <property type="protein sequence ID" value="EGC69160.1"/>
    <property type="molecule type" value="Genomic_DNA"/>
</dbReference>